<dbReference type="Pfam" id="PF00122">
    <property type="entry name" value="E1-E2_ATPase"/>
    <property type="match status" value="1"/>
</dbReference>
<name>A0A1T5HHH7_9BACT</name>
<dbReference type="AlphaFoldDB" id="A0A1T5HHH7"/>
<dbReference type="STRING" id="651661.SAMN05660293_05586"/>
<dbReference type="InterPro" id="IPR036412">
    <property type="entry name" value="HAD-like_sf"/>
</dbReference>
<keyword evidence="10" id="KW-1003">Cell membrane</keyword>
<dbReference type="GO" id="GO:0055070">
    <property type="term" value="P:copper ion homeostasis"/>
    <property type="evidence" value="ECO:0007669"/>
    <property type="project" value="TreeGrafter"/>
</dbReference>
<dbReference type="GO" id="GO:0043682">
    <property type="term" value="F:P-type divalent copper transporter activity"/>
    <property type="evidence" value="ECO:0007669"/>
    <property type="project" value="TreeGrafter"/>
</dbReference>
<evidence type="ECO:0000256" key="6">
    <source>
        <dbReference type="ARBA" id="ARBA00022840"/>
    </source>
</evidence>
<reference evidence="14" key="1">
    <citation type="submission" date="2017-02" db="EMBL/GenBank/DDBJ databases">
        <authorList>
            <person name="Varghese N."/>
            <person name="Submissions S."/>
        </authorList>
    </citation>
    <scope>NUCLEOTIDE SEQUENCE [LARGE SCALE GENOMIC DNA]</scope>
    <source>
        <strain evidence="14">DSM 22270</strain>
    </source>
</reference>
<dbReference type="Gene3D" id="3.40.1110.10">
    <property type="entry name" value="Calcium-transporting ATPase, cytoplasmic domain N"/>
    <property type="match status" value="1"/>
</dbReference>
<keyword evidence="6 10" id="KW-0067">ATP-binding</keyword>
<dbReference type="SUPFAM" id="SSF81653">
    <property type="entry name" value="Calcium ATPase, transduction domain A"/>
    <property type="match status" value="1"/>
</dbReference>
<keyword evidence="9 10" id="KW-0472">Membrane</keyword>
<dbReference type="InterPro" id="IPR023214">
    <property type="entry name" value="HAD_sf"/>
</dbReference>
<evidence type="ECO:0000256" key="4">
    <source>
        <dbReference type="ARBA" id="ARBA00022723"/>
    </source>
</evidence>
<dbReference type="EMBL" id="FUZA01000016">
    <property type="protein sequence ID" value="SKC20079.1"/>
    <property type="molecule type" value="Genomic_DNA"/>
</dbReference>
<feature type="transmembrane region" description="Helical" evidence="10">
    <location>
        <begin position="709"/>
        <end position="728"/>
    </location>
</feature>
<organism evidence="13 14">
    <name type="scientific">Dyadobacter psychrophilus</name>
    <dbReference type="NCBI Taxonomy" id="651661"/>
    <lineage>
        <taxon>Bacteria</taxon>
        <taxon>Pseudomonadati</taxon>
        <taxon>Bacteroidota</taxon>
        <taxon>Cytophagia</taxon>
        <taxon>Cytophagales</taxon>
        <taxon>Spirosomataceae</taxon>
        <taxon>Dyadobacter</taxon>
    </lineage>
</organism>
<dbReference type="SFLD" id="SFLDG00002">
    <property type="entry name" value="C1.7:_P-type_atpase_like"/>
    <property type="match status" value="1"/>
</dbReference>
<proteinExistence type="inferred from homology"/>
<evidence type="ECO:0000313" key="14">
    <source>
        <dbReference type="Proteomes" id="UP000190897"/>
    </source>
</evidence>
<evidence type="ECO:0000256" key="11">
    <source>
        <dbReference type="SAM" id="MobiDB-lite"/>
    </source>
</evidence>
<dbReference type="SUPFAM" id="SSF56784">
    <property type="entry name" value="HAD-like"/>
    <property type="match status" value="1"/>
</dbReference>
<dbReference type="PRINTS" id="PR00120">
    <property type="entry name" value="HATPASE"/>
</dbReference>
<accession>A0A1T5HHH7</accession>
<dbReference type="InterPro" id="IPR008250">
    <property type="entry name" value="ATPase_P-typ_transduc_dom_A_sf"/>
</dbReference>
<dbReference type="SFLD" id="SFLDS00003">
    <property type="entry name" value="Haloacid_Dehalogenase"/>
    <property type="match status" value="1"/>
</dbReference>
<comment type="subcellular location">
    <subcellularLocation>
        <location evidence="10">Cell membrane</location>
    </subcellularLocation>
    <subcellularLocation>
        <location evidence="1">Endomembrane system</location>
        <topology evidence="1">Multi-pass membrane protein</topology>
    </subcellularLocation>
</comment>
<evidence type="ECO:0000313" key="13">
    <source>
        <dbReference type="EMBL" id="SKC20079.1"/>
    </source>
</evidence>
<keyword evidence="7" id="KW-1278">Translocase</keyword>
<dbReference type="InterPro" id="IPR027256">
    <property type="entry name" value="P-typ_ATPase_IB"/>
</dbReference>
<evidence type="ECO:0000256" key="9">
    <source>
        <dbReference type="ARBA" id="ARBA00023136"/>
    </source>
</evidence>
<dbReference type="InterPro" id="IPR023299">
    <property type="entry name" value="ATPase_P-typ_cyto_dom_N"/>
</dbReference>
<evidence type="ECO:0000256" key="8">
    <source>
        <dbReference type="ARBA" id="ARBA00022989"/>
    </source>
</evidence>
<dbReference type="PANTHER" id="PTHR43520">
    <property type="entry name" value="ATP7, ISOFORM B"/>
    <property type="match status" value="1"/>
</dbReference>
<dbReference type="SFLD" id="SFLDF00027">
    <property type="entry name" value="p-type_atpase"/>
    <property type="match status" value="1"/>
</dbReference>
<comment type="similarity">
    <text evidence="2 10">Belongs to the cation transport ATPase (P-type) (TC 3.A.3) family. Type IB subfamily.</text>
</comment>
<keyword evidence="5 10" id="KW-0547">Nucleotide-binding</keyword>
<evidence type="ECO:0000256" key="10">
    <source>
        <dbReference type="RuleBase" id="RU362081"/>
    </source>
</evidence>
<dbReference type="NCBIfam" id="TIGR01494">
    <property type="entry name" value="ATPase_P-type"/>
    <property type="match status" value="1"/>
</dbReference>
<dbReference type="NCBIfam" id="TIGR01511">
    <property type="entry name" value="ATPase-IB1_Cu"/>
    <property type="match status" value="1"/>
</dbReference>
<feature type="transmembrane region" description="Helical" evidence="10">
    <location>
        <begin position="190"/>
        <end position="207"/>
    </location>
</feature>
<dbReference type="Proteomes" id="UP000190897">
    <property type="component" value="Unassembled WGS sequence"/>
</dbReference>
<evidence type="ECO:0000256" key="2">
    <source>
        <dbReference type="ARBA" id="ARBA00006024"/>
    </source>
</evidence>
<feature type="transmembrane region" description="Helical" evidence="10">
    <location>
        <begin position="341"/>
        <end position="363"/>
    </location>
</feature>
<dbReference type="InterPro" id="IPR044492">
    <property type="entry name" value="P_typ_ATPase_HD_dom"/>
</dbReference>
<gene>
    <name evidence="13" type="ORF">SAMN05660293_05586</name>
</gene>
<dbReference type="GO" id="GO:0012505">
    <property type="term" value="C:endomembrane system"/>
    <property type="evidence" value="ECO:0007669"/>
    <property type="project" value="UniProtKB-SubCell"/>
</dbReference>
<dbReference type="InterPro" id="IPR059000">
    <property type="entry name" value="ATPase_P-type_domA"/>
</dbReference>
<keyword evidence="8 10" id="KW-1133">Transmembrane helix</keyword>
<dbReference type="GO" id="GO:0005524">
    <property type="term" value="F:ATP binding"/>
    <property type="evidence" value="ECO:0007669"/>
    <property type="project" value="UniProtKB-UniRule"/>
</dbReference>
<keyword evidence="4 10" id="KW-0479">Metal-binding</keyword>
<evidence type="ECO:0000256" key="1">
    <source>
        <dbReference type="ARBA" id="ARBA00004127"/>
    </source>
</evidence>
<dbReference type="FunFam" id="2.70.150.10:FF:000002">
    <property type="entry name" value="Copper-transporting ATPase 1, putative"/>
    <property type="match status" value="1"/>
</dbReference>
<evidence type="ECO:0000256" key="5">
    <source>
        <dbReference type="ARBA" id="ARBA00022741"/>
    </source>
</evidence>
<dbReference type="GO" id="GO:0005507">
    <property type="term" value="F:copper ion binding"/>
    <property type="evidence" value="ECO:0007669"/>
    <property type="project" value="TreeGrafter"/>
</dbReference>
<dbReference type="PANTHER" id="PTHR43520:SF8">
    <property type="entry name" value="P-TYPE CU(+) TRANSPORTER"/>
    <property type="match status" value="1"/>
</dbReference>
<feature type="transmembrane region" description="Helical" evidence="10">
    <location>
        <begin position="99"/>
        <end position="119"/>
    </location>
</feature>
<dbReference type="Gene3D" id="3.40.50.1000">
    <property type="entry name" value="HAD superfamily/HAD-like"/>
    <property type="match status" value="1"/>
</dbReference>
<feature type="transmembrane region" description="Helical" evidence="10">
    <location>
        <begin position="131"/>
        <end position="149"/>
    </location>
</feature>
<dbReference type="PROSITE" id="PS00154">
    <property type="entry name" value="ATPASE_E1_E2"/>
    <property type="match status" value="1"/>
</dbReference>
<dbReference type="SUPFAM" id="SSF81665">
    <property type="entry name" value="Calcium ATPase, transmembrane domain M"/>
    <property type="match status" value="1"/>
</dbReference>
<dbReference type="Pfam" id="PF00702">
    <property type="entry name" value="Hydrolase"/>
    <property type="match status" value="1"/>
</dbReference>
<evidence type="ECO:0000259" key="12">
    <source>
        <dbReference type="Pfam" id="PF00122"/>
    </source>
</evidence>
<feature type="region of interest" description="Disordered" evidence="11">
    <location>
        <begin position="46"/>
        <end position="87"/>
    </location>
</feature>
<sequence length="731" mass="79462">MCLDFPLSWNPGSDNKVNGQTKDVAAAAHSVRLRFQFLNKIKSMENHHHHEHHPKKPAETMPSMTGSSHEHHAPTAQADGHSDHDKHAGHHTEDFLKRFWICLVITVPILLLSHMIQQWIGFNWTFAGDQYVLLALSTIIYFYGGWPFLTGLVRELKSKNLGMMTLVAVAITTAYVYSVAVVFGLEGMDFFWELATLIDIMLIGHWLEMKSQMAASQALESLVALLPSMVHVEKDHQVTDIPLKDLRSGDILLVKPGEKVPADGLILEGSSYVNESMLTGESVPVQKQKDDKVIGGAINGDGVLKVHVTGAGNETYLQKVINMVKTAQGAKSNTQNLADKVAGWLTLVSITVGVVTFIVWYTSGQSLAFALERMVTVMVTSCPHALGVAIPLVIAISTTLSATHGLLIRNRTAFENARNLTTIIFDKTGTLTKGSHEIQQIIPIDEQLSTDQILQYAAAVQQNSEHHIAHGVIRSLKEKGLQLWVSTDFNYMQGIGVTGTVDGKKVVAAGPNYFKQENKPVPTIPDQVDQATDTVNFILVDGKLVGLITFADSIRENAAQAIAELKKMNIKTFLLTGDNEKIAEAVSKKLGMDGYLANVLPHQKQDKVKEFQNKGEIVAMTGDGVNDAPALAQADVGIAVGSGTDVAAETADIILVNSDPMDVVQMITFGRATYRKMVQNLAWAIGYNVIAIPLAAGVLYPSFMLSPAMGAVLMSASTIVVAINAKLLRVN</sequence>
<feature type="transmembrane region" description="Helical" evidence="10">
    <location>
        <begin position="383"/>
        <end position="408"/>
    </location>
</feature>
<dbReference type="Gene3D" id="2.70.150.10">
    <property type="entry name" value="Calcium-transporting ATPase, cytoplasmic transduction domain A"/>
    <property type="match status" value="1"/>
</dbReference>
<feature type="domain" description="P-type ATPase A" evidence="12">
    <location>
        <begin position="225"/>
        <end position="324"/>
    </location>
</feature>
<dbReference type="GO" id="GO:0016887">
    <property type="term" value="F:ATP hydrolysis activity"/>
    <property type="evidence" value="ECO:0007669"/>
    <property type="project" value="InterPro"/>
</dbReference>
<dbReference type="InterPro" id="IPR018303">
    <property type="entry name" value="ATPase_P-typ_P_site"/>
</dbReference>
<keyword evidence="3 10" id="KW-0812">Transmembrane</keyword>
<protein>
    <submittedName>
        <fullName evidence="13">Cu2+-exporting ATPase</fullName>
    </submittedName>
</protein>
<dbReference type="InterPro" id="IPR023298">
    <property type="entry name" value="ATPase_P-typ_TM_dom_sf"/>
</dbReference>
<dbReference type="InterPro" id="IPR001757">
    <property type="entry name" value="P_typ_ATPase"/>
</dbReference>
<evidence type="ECO:0000256" key="7">
    <source>
        <dbReference type="ARBA" id="ARBA00022967"/>
    </source>
</evidence>
<evidence type="ECO:0000256" key="3">
    <source>
        <dbReference type="ARBA" id="ARBA00022692"/>
    </source>
</evidence>
<keyword evidence="14" id="KW-1185">Reference proteome</keyword>
<dbReference type="NCBIfam" id="TIGR01525">
    <property type="entry name" value="ATPase-IB_hvy"/>
    <property type="match status" value="1"/>
</dbReference>
<dbReference type="GO" id="GO:0005886">
    <property type="term" value="C:plasma membrane"/>
    <property type="evidence" value="ECO:0007669"/>
    <property type="project" value="UniProtKB-SubCell"/>
</dbReference>
<dbReference type="PRINTS" id="PR00119">
    <property type="entry name" value="CATATPASE"/>
</dbReference>
<feature type="transmembrane region" description="Helical" evidence="10">
    <location>
        <begin position="681"/>
        <end position="703"/>
    </location>
</feature>
<feature type="transmembrane region" description="Helical" evidence="10">
    <location>
        <begin position="161"/>
        <end position="184"/>
    </location>
</feature>